<dbReference type="Proteomes" id="UP000594800">
    <property type="component" value="Chromosome"/>
</dbReference>
<proteinExistence type="predicted"/>
<keyword evidence="2" id="KW-1185">Reference proteome</keyword>
<dbReference type="AlphaFoldDB" id="A0A7S9QBQ1"/>
<name>A0A7S9QBQ1_9RHOB</name>
<organism evidence="1 2">
    <name type="scientific">Pontivivens ytuae</name>
    <dbReference type="NCBI Taxonomy" id="2789856"/>
    <lineage>
        <taxon>Bacteria</taxon>
        <taxon>Pseudomonadati</taxon>
        <taxon>Pseudomonadota</taxon>
        <taxon>Alphaproteobacteria</taxon>
        <taxon>Rhodobacterales</taxon>
        <taxon>Paracoccaceae</taxon>
        <taxon>Pontivivens</taxon>
    </lineage>
</organism>
<protein>
    <submittedName>
        <fullName evidence="1">Uncharacterized protein</fullName>
    </submittedName>
</protein>
<sequence length="223" mass="25196">MIFTRAAVSDTMAEWVEEEFTRLDTLFGYGRDRPLIEPTRAFFDVPKGQDEATARAIFDTVAGHLRIDASGVTLIRQPEQFEIPSAHYHEMANPSGTYVHDEDDPIITYDPDIMQTRITLIDLLAHELSHFMLAQHSLDLMADEPLTDLLPTWAGFGVFQLQSRSDMGATGYLAAPTRAYALALFLHRRGEGPATAERHLDSWSRKQLRRAIRQVERRATSAP</sequence>
<evidence type="ECO:0000313" key="1">
    <source>
        <dbReference type="EMBL" id="QPH53403.1"/>
    </source>
</evidence>
<dbReference type="RefSeq" id="WP_196102612.1">
    <property type="nucleotide sequence ID" value="NZ_CP064942.1"/>
</dbReference>
<accession>A0A7S9QBQ1</accession>
<evidence type="ECO:0000313" key="2">
    <source>
        <dbReference type="Proteomes" id="UP000594800"/>
    </source>
</evidence>
<dbReference type="KEGG" id="poz:I0K15_16685"/>
<reference evidence="1 2" key="1">
    <citation type="submission" date="2020-11" db="EMBL/GenBank/DDBJ databases">
        <title>Description of Pontivivens ytuae sp. nov. isolated from deep sea sediment of Mariana Trench.</title>
        <authorList>
            <person name="Wang Z."/>
            <person name="Sun Q.-L."/>
            <person name="Xu X.-D."/>
            <person name="Tang Y.-Z."/>
            <person name="Zhang J."/>
        </authorList>
    </citation>
    <scope>NUCLEOTIDE SEQUENCE [LARGE SCALE GENOMIC DNA]</scope>
    <source>
        <strain evidence="1 2">MT2928</strain>
    </source>
</reference>
<dbReference type="EMBL" id="CP064942">
    <property type="protein sequence ID" value="QPH53403.1"/>
    <property type="molecule type" value="Genomic_DNA"/>
</dbReference>
<gene>
    <name evidence="1" type="ORF">I0K15_16685</name>
</gene>